<reference evidence="1" key="1">
    <citation type="submission" date="2020-12" db="EMBL/GenBank/DDBJ databases">
        <title>WGS assembly of Carya illinoinensis cv. Pawnee.</title>
        <authorList>
            <person name="Platts A."/>
            <person name="Shu S."/>
            <person name="Wright S."/>
            <person name="Barry K."/>
            <person name="Edger P."/>
            <person name="Pires J.C."/>
            <person name="Schmutz J."/>
        </authorList>
    </citation>
    <scope>NUCLEOTIDE SEQUENCE</scope>
    <source>
        <tissue evidence="1">Leaf</tissue>
    </source>
</reference>
<keyword evidence="3" id="KW-1185">Reference proteome</keyword>
<protein>
    <recommendedName>
        <fullName evidence="4">HMA domain-containing protein</fullName>
    </recommendedName>
</protein>
<dbReference type="AlphaFoldDB" id="A0A8T1PJ22"/>
<dbReference type="Proteomes" id="UP000811609">
    <property type="component" value="Chromosome 9"/>
</dbReference>
<dbReference type="PANTHER" id="PTHR46932">
    <property type="entry name" value="HEAVY METAL-ASSOCIATED ISOPRENYLATED PLANT PROTEIN 47"/>
    <property type="match status" value="1"/>
</dbReference>
<evidence type="ECO:0000313" key="2">
    <source>
        <dbReference type="EMBL" id="KAG6695656.1"/>
    </source>
</evidence>
<evidence type="ECO:0008006" key="4">
    <source>
        <dbReference type="Google" id="ProtNLM"/>
    </source>
</evidence>
<dbReference type="EMBL" id="CM031817">
    <property type="protein sequence ID" value="KAG6641978.1"/>
    <property type="molecule type" value="Genomic_DNA"/>
</dbReference>
<reference evidence="2" key="2">
    <citation type="submission" date="2021-01" db="EMBL/GenBank/DDBJ databases">
        <authorList>
            <person name="Lovell J.T."/>
            <person name="Bentley N."/>
            <person name="Bhattarai G."/>
            <person name="Jenkins J.W."/>
            <person name="Sreedasyam A."/>
            <person name="Alarcon Y."/>
            <person name="Bock C."/>
            <person name="Boston L."/>
            <person name="Carlson J."/>
            <person name="Cervantes K."/>
            <person name="Clermont K."/>
            <person name="Krom N."/>
            <person name="Kubenka K."/>
            <person name="Mamidi S."/>
            <person name="Mattison C."/>
            <person name="Monteros M."/>
            <person name="Pisani C."/>
            <person name="Plott C."/>
            <person name="Rajasekar S."/>
            <person name="Rhein H.S."/>
            <person name="Rohla C."/>
            <person name="Song M."/>
            <person name="Hilaire R.S."/>
            <person name="Shu S."/>
            <person name="Wells L."/>
            <person name="Wang X."/>
            <person name="Webber J."/>
            <person name="Heerema R.J."/>
            <person name="Klein P."/>
            <person name="Conner P."/>
            <person name="Grauke L."/>
            <person name="Grimwood J."/>
            <person name="Schmutz J."/>
            <person name="Randall J.J."/>
        </authorList>
    </citation>
    <scope>NUCLEOTIDE SEQUENCE</scope>
    <source>
        <tissue evidence="2">Leaf</tissue>
    </source>
</reference>
<dbReference type="Gene3D" id="3.30.70.100">
    <property type="match status" value="1"/>
</dbReference>
<accession>A0A8T1PJ22</accession>
<dbReference type="OrthoDB" id="692882at2759"/>
<proteinExistence type="predicted"/>
<dbReference type="EMBL" id="CM031833">
    <property type="protein sequence ID" value="KAG6695656.1"/>
    <property type="molecule type" value="Genomic_DNA"/>
</dbReference>
<comment type="caution">
    <text evidence="1">The sequence shown here is derived from an EMBL/GenBank/DDBJ whole genome shotgun (WGS) entry which is preliminary data.</text>
</comment>
<dbReference type="PANTHER" id="PTHR46932:SF12">
    <property type="entry name" value="HEAVY METAL-ASSOCIATED ISOPRENYLATED PLANT PROTEIN 47"/>
    <property type="match status" value="1"/>
</dbReference>
<organism evidence="1 3">
    <name type="scientific">Carya illinoinensis</name>
    <name type="common">Pecan</name>
    <dbReference type="NCBI Taxonomy" id="32201"/>
    <lineage>
        <taxon>Eukaryota</taxon>
        <taxon>Viridiplantae</taxon>
        <taxon>Streptophyta</taxon>
        <taxon>Embryophyta</taxon>
        <taxon>Tracheophyta</taxon>
        <taxon>Spermatophyta</taxon>
        <taxon>Magnoliopsida</taxon>
        <taxon>eudicotyledons</taxon>
        <taxon>Gunneridae</taxon>
        <taxon>Pentapetalae</taxon>
        <taxon>rosids</taxon>
        <taxon>fabids</taxon>
        <taxon>Fagales</taxon>
        <taxon>Juglandaceae</taxon>
        <taxon>Carya</taxon>
    </lineage>
</organism>
<evidence type="ECO:0000313" key="1">
    <source>
        <dbReference type="EMBL" id="KAG6641978.1"/>
    </source>
</evidence>
<name>A0A8T1PJ22_CARIL</name>
<dbReference type="Proteomes" id="UP000811246">
    <property type="component" value="Chromosome 9"/>
</dbReference>
<sequence>MKQKIVVKVQMYCQKCHTKALKVAAAINGVDSLTLGAEKDGAEKDRVVVIGNGVDAVKLATSLKKKLDRPAQIISVEVVKES</sequence>
<evidence type="ECO:0000313" key="3">
    <source>
        <dbReference type="Proteomes" id="UP000811609"/>
    </source>
</evidence>
<dbReference type="InterPro" id="IPR042885">
    <property type="entry name" value="HIPP47/16"/>
</dbReference>
<gene>
    <name evidence="1" type="ORF">CIPAW_09G111300</name>
    <name evidence="2" type="ORF">I3842_09G108900</name>
</gene>